<sequence>MVVHNMPAEIINLPEFETDMTTVSRLIRKHRGMVKLNCPHDQALDRLFDALLATLRDVTGEPIPPWAEDAALRKARRGRKG</sequence>
<accession>A0ABT1CA88</accession>
<evidence type="ECO:0000313" key="2">
    <source>
        <dbReference type="Proteomes" id="UP001205906"/>
    </source>
</evidence>
<organism evidence="1 2">
    <name type="scientific">Mesorhizobium liriopis</name>
    <dbReference type="NCBI Taxonomy" id="2953882"/>
    <lineage>
        <taxon>Bacteria</taxon>
        <taxon>Pseudomonadati</taxon>
        <taxon>Pseudomonadota</taxon>
        <taxon>Alphaproteobacteria</taxon>
        <taxon>Hyphomicrobiales</taxon>
        <taxon>Phyllobacteriaceae</taxon>
        <taxon>Mesorhizobium</taxon>
    </lineage>
</organism>
<dbReference type="Proteomes" id="UP001205906">
    <property type="component" value="Unassembled WGS sequence"/>
</dbReference>
<dbReference type="EMBL" id="JAMXQS010000009">
    <property type="protein sequence ID" value="MCO6051731.1"/>
    <property type="molecule type" value="Genomic_DNA"/>
</dbReference>
<protein>
    <submittedName>
        <fullName evidence="1">Uncharacterized protein</fullName>
    </submittedName>
</protein>
<proteinExistence type="predicted"/>
<gene>
    <name evidence="1" type="ORF">NGM99_18250</name>
</gene>
<evidence type="ECO:0000313" key="1">
    <source>
        <dbReference type="EMBL" id="MCO6051731.1"/>
    </source>
</evidence>
<name>A0ABT1CA88_9HYPH</name>
<reference evidence="1 2" key="1">
    <citation type="submission" date="2022-06" db="EMBL/GenBank/DDBJ databases">
        <title>Mesorhizobium sp. strain RP14 Genome sequencing and assembly.</title>
        <authorList>
            <person name="Kim I."/>
        </authorList>
    </citation>
    <scope>NUCLEOTIDE SEQUENCE [LARGE SCALE GENOMIC DNA]</scope>
    <source>
        <strain evidence="2">RP14(2022)</strain>
    </source>
</reference>
<comment type="caution">
    <text evidence="1">The sequence shown here is derived from an EMBL/GenBank/DDBJ whole genome shotgun (WGS) entry which is preliminary data.</text>
</comment>
<keyword evidence="2" id="KW-1185">Reference proteome</keyword>
<dbReference type="RefSeq" id="WP_252821598.1">
    <property type="nucleotide sequence ID" value="NZ_JAMXQS010000009.1"/>
</dbReference>